<accession>A0ABQ1N5A0</accession>
<protein>
    <submittedName>
        <fullName evidence="2">Uncharacterized protein</fullName>
    </submittedName>
</protein>
<feature type="chain" id="PRO_5046971003" evidence="1">
    <location>
        <begin position="21"/>
        <end position="75"/>
    </location>
</feature>
<dbReference type="EMBL" id="BMFD01000024">
    <property type="protein sequence ID" value="GGC54346.1"/>
    <property type="molecule type" value="Genomic_DNA"/>
</dbReference>
<gene>
    <name evidence="2" type="ORF">GCM10010993_35930</name>
</gene>
<evidence type="ECO:0000313" key="2">
    <source>
        <dbReference type="EMBL" id="GGC54346.1"/>
    </source>
</evidence>
<dbReference type="RefSeq" id="WP_188444501.1">
    <property type="nucleotide sequence ID" value="NZ_BMFD01000024.1"/>
</dbReference>
<sequence length="75" mass="8082">MKKLKLFTLGIAVLGSFSLAFTGVEDPSLDDGGSVSPLCATYATDSNRFNCKIRQTMSETTCYFSKVKSEFGGVN</sequence>
<proteinExistence type="predicted"/>
<reference evidence="3" key="1">
    <citation type="journal article" date="2019" name="Int. J. Syst. Evol. Microbiol.">
        <title>The Global Catalogue of Microorganisms (GCM) 10K type strain sequencing project: providing services to taxonomists for standard genome sequencing and annotation.</title>
        <authorList>
            <consortium name="The Broad Institute Genomics Platform"/>
            <consortium name="The Broad Institute Genome Sequencing Center for Infectious Disease"/>
            <person name="Wu L."/>
            <person name="Ma J."/>
        </authorList>
    </citation>
    <scope>NUCLEOTIDE SEQUENCE [LARGE SCALE GENOMIC DNA]</scope>
    <source>
        <strain evidence="3">CGMCC 1.12479</strain>
    </source>
</reference>
<dbReference type="Proteomes" id="UP000635885">
    <property type="component" value="Unassembled WGS sequence"/>
</dbReference>
<keyword evidence="3" id="KW-1185">Reference proteome</keyword>
<feature type="signal peptide" evidence="1">
    <location>
        <begin position="1"/>
        <end position="20"/>
    </location>
</feature>
<comment type="caution">
    <text evidence="2">The sequence shown here is derived from an EMBL/GenBank/DDBJ whole genome shotgun (WGS) entry which is preliminary data.</text>
</comment>
<keyword evidence="1" id="KW-0732">Signal</keyword>
<evidence type="ECO:0000256" key="1">
    <source>
        <dbReference type="SAM" id="SignalP"/>
    </source>
</evidence>
<organism evidence="2 3">
    <name type="scientific">Belliella aquatica</name>
    <dbReference type="NCBI Taxonomy" id="1323734"/>
    <lineage>
        <taxon>Bacteria</taxon>
        <taxon>Pseudomonadati</taxon>
        <taxon>Bacteroidota</taxon>
        <taxon>Cytophagia</taxon>
        <taxon>Cytophagales</taxon>
        <taxon>Cyclobacteriaceae</taxon>
        <taxon>Belliella</taxon>
    </lineage>
</organism>
<evidence type="ECO:0000313" key="3">
    <source>
        <dbReference type="Proteomes" id="UP000635885"/>
    </source>
</evidence>
<name>A0ABQ1N5A0_9BACT</name>